<name>A0ACC2X8P6_9TREE</name>
<accession>A0ACC2X8P6</accession>
<protein>
    <submittedName>
        <fullName evidence="1">Uncharacterized protein</fullName>
    </submittedName>
</protein>
<sequence length="556" mass="56209">MPAQTTAPTSNRKTAAVAAAKKRPAAHDTSMHPSKKQRLDGPPIVGGGATAKIGGGSGVGVVTVSKGGGARKTGGGGSAAVAVAGNGAGARKTGGGAAGGGGGRGGKKKGLIPTAPSGGNHPAAGPVEKTSAAAAQRSAEKKDIGEKSAEQIKERNSKPVVGRASETETDGVPAPPRKINDNQPMVSEPIAAAAAPIAATATAAVTPTNAKPKPKAKPKPNPKTTKKGESNKDSASKQLITSRRMPPKKPLPKTSTSNDGQSILGRPKGASGSNPTRDVTGRNVVFVTRKTGLGSYMRRCKALLVDEGMNEITLHALCVAIPHAIMLLYALVDILPYPKQFIHHEIRTESVECMDEMVVVDPAAVGKGGNGKAGKGKGKADERGKAFSIFEEDEGGLRSRTKSGIRITIRIGKGARISAAEHAATVSPSTTTTTVTAGQAKRKARPNNAQRVAKRAAAGENTDSTEHAQTGGKAKAQKRTRQEEEESMNEIVDALPLPAAAALPAPVAPVAAAPAARKTDGKAAGTGKKQAPGSSKRKGKGGKGPATSGAGAMDVD</sequence>
<evidence type="ECO:0000313" key="1">
    <source>
        <dbReference type="EMBL" id="KAJ9119973.1"/>
    </source>
</evidence>
<keyword evidence="2" id="KW-1185">Reference proteome</keyword>
<reference evidence="1" key="1">
    <citation type="submission" date="2023-04" db="EMBL/GenBank/DDBJ databases">
        <title>Draft Genome sequencing of Naganishia species isolated from polar environments using Oxford Nanopore Technology.</title>
        <authorList>
            <person name="Leo P."/>
            <person name="Venkateswaran K."/>
        </authorList>
    </citation>
    <scope>NUCLEOTIDE SEQUENCE</scope>
    <source>
        <strain evidence="1">DBVPG 5303</strain>
    </source>
</reference>
<dbReference type="EMBL" id="JASBWV010000022">
    <property type="protein sequence ID" value="KAJ9119973.1"/>
    <property type="molecule type" value="Genomic_DNA"/>
</dbReference>
<gene>
    <name evidence="1" type="ORF">QFC24_005456</name>
</gene>
<organism evidence="1 2">
    <name type="scientific">Naganishia onofrii</name>
    <dbReference type="NCBI Taxonomy" id="1851511"/>
    <lineage>
        <taxon>Eukaryota</taxon>
        <taxon>Fungi</taxon>
        <taxon>Dikarya</taxon>
        <taxon>Basidiomycota</taxon>
        <taxon>Agaricomycotina</taxon>
        <taxon>Tremellomycetes</taxon>
        <taxon>Filobasidiales</taxon>
        <taxon>Filobasidiaceae</taxon>
        <taxon>Naganishia</taxon>
    </lineage>
</organism>
<dbReference type="Proteomes" id="UP001234202">
    <property type="component" value="Unassembled WGS sequence"/>
</dbReference>
<comment type="caution">
    <text evidence="1">The sequence shown here is derived from an EMBL/GenBank/DDBJ whole genome shotgun (WGS) entry which is preliminary data.</text>
</comment>
<evidence type="ECO:0000313" key="2">
    <source>
        <dbReference type="Proteomes" id="UP001234202"/>
    </source>
</evidence>
<proteinExistence type="predicted"/>